<keyword evidence="4" id="KW-0812">Transmembrane</keyword>
<dbReference type="GO" id="GO:0004888">
    <property type="term" value="F:transmembrane signaling receptor activity"/>
    <property type="evidence" value="ECO:0007669"/>
    <property type="project" value="InterPro"/>
</dbReference>
<dbReference type="OMA" id="NGPVYEQ"/>
<evidence type="ECO:0000313" key="7">
    <source>
        <dbReference type="Proteomes" id="UP000031307"/>
    </source>
</evidence>
<protein>
    <submittedName>
        <fullName evidence="6">Methyl-accepting chemotaxis protein Tar</fullName>
    </submittedName>
</protein>
<keyword evidence="4" id="KW-1133">Transmembrane helix</keyword>
<dbReference type="PANTHER" id="PTHR32089:SF112">
    <property type="entry name" value="LYSOZYME-LIKE PROTEIN-RELATED"/>
    <property type="match status" value="1"/>
</dbReference>
<feature type="domain" description="Methyl-accepting transducer" evidence="5">
    <location>
        <begin position="226"/>
        <end position="462"/>
    </location>
</feature>
<evidence type="ECO:0000256" key="4">
    <source>
        <dbReference type="SAM" id="Phobius"/>
    </source>
</evidence>
<dbReference type="Pfam" id="PF00015">
    <property type="entry name" value="MCPsignal"/>
    <property type="match status" value="1"/>
</dbReference>
<organism evidence="6 7">
    <name type="scientific">Parachlamydia acanthamoebae</name>
    <dbReference type="NCBI Taxonomy" id="83552"/>
    <lineage>
        <taxon>Bacteria</taxon>
        <taxon>Pseudomonadati</taxon>
        <taxon>Chlamydiota</taxon>
        <taxon>Chlamydiia</taxon>
        <taxon>Parachlamydiales</taxon>
        <taxon>Parachlamydiaceae</taxon>
        <taxon>Parachlamydia</taxon>
    </lineage>
</organism>
<dbReference type="GO" id="GO:0006935">
    <property type="term" value="P:chemotaxis"/>
    <property type="evidence" value="ECO:0007669"/>
    <property type="project" value="InterPro"/>
</dbReference>
<dbReference type="PATRIC" id="fig|83552.4.peg.1227"/>
<dbReference type="AlphaFoldDB" id="A0A0C1EC24"/>
<accession>A0A0C1EC24</accession>
<name>A0A0C1EC24_9BACT</name>
<reference evidence="6 7" key="1">
    <citation type="journal article" date="2014" name="Mol. Biol. Evol.">
        <title>Massive expansion of Ubiquitination-related gene families within the Chlamydiae.</title>
        <authorList>
            <person name="Domman D."/>
            <person name="Collingro A."/>
            <person name="Lagkouvardos I."/>
            <person name="Gehre L."/>
            <person name="Weinmaier T."/>
            <person name="Rattei T."/>
            <person name="Subtil A."/>
            <person name="Horn M."/>
        </authorList>
    </citation>
    <scope>NUCLEOTIDE SEQUENCE [LARGE SCALE GENOMIC DNA]</scope>
    <source>
        <strain evidence="6 7">OEW1</strain>
    </source>
</reference>
<keyword evidence="1 3" id="KW-0807">Transducer</keyword>
<dbReference type="GO" id="GO:0007165">
    <property type="term" value="P:signal transduction"/>
    <property type="evidence" value="ECO:0007669"/>
    <property type="project" value="UniProtKB-KW"/>
</dbReference>
<dbReference type="GO" id="GO:0016020">
    <property type="term" value="C:membrane"/>
    <property type="evidence" value="ECO:0007669"/>
    <property type="project" value="InterPro"/>
</dbReference>
<comment type="caution">
    <text evidence="6">The sequence shown here is derived from an EMBL/GenBank/DDBJ whole genome shotgun (WGS) entry which is preliminary data.</text>
</comment>
<dbReference type="SUPFAM" id="SSF58104">
    <property type="entry name" value="Methyl-accepting chemotaxis protein (MCP) signaling domain"/>
    <property type="match status" value="1"/>
</dbReference>
<dbReference type="PRINTS" id="PR00260">
    <property type="entry name" value="CHEMTRNSDUCR"/>
</dbReference>
<evidence type="ECO:0000259" key="5">
    <source>
        <dbReference type="PROSITE" id="PS50111"/>
    </source>
</evidence>
<feature type="transmembrane region" description="Helical" evidence="4">
    <location>
        <begin position="195"/>
        <end position="219"/>
    </location>
</feature>
<feature type="transmembrane region" description="Helical" evidence="4">
    <location>
        <begin position="14"/>
        <end position="31"/>
    </location>
</feature>
<dbReference type="RefSeq" id="WP_013925142.1">
    <property type="nucleotide sequence ID" value="NZ_JSAM01000073.1"/>
</dbReference>
<sequence length="493" mass="55378">MLDYFNALKVRTKLAWLTGILILGMLIYGYMSSITVQKIAINGPYYQEIRSGQALLADILPPPAYIVESYLLSFQEAYEKDPEELQSLIQKSLDLQKQYNERYNFWMTNLPESPIKHVLTESHLPAEDFFTQWHQQFLPAIKAGNHAKAEELLFGPLKTFYQLHRAKIDEVIRLTNQYNETIERTINDLGQKMQFFANISWIFTILMGVILATIIGYSVTNRLREVLKRILSTSNEIDGLLKTQTSLTSEQVSSVKDATSSLKGLNRSFKHTEELALDSSNRCKNSLHVSEKGNKLIKQMLEGLIQHKDKVLAIGQHVLRLTEITKQIHNIAAVTGNITNQTNILALNAAVQAAQVKQHSESFSVIASEIRKLADESKKFLLQIDVLAEDIKSATDSTMQIADEGNKTVQECIKLAQSSTEAFNAIISITTDSFVGAEQVSKNVKQQSSAVERVTEALDLANTSTAKTLQGMDQTRKELENLNLVSEELKTIV</sequence>
<dbReference type="InterPro" id="IPR004090">
    <property type="entry name" value="Chemotax_Me-accpt_rcpt"/>
</dbReference>
<gene>
    <name evidence="6" type="primary">tar4</name>
    <name evidence="6" type="ORF">DB43_GD00190</name>
</gene>
<dbReference type="InterPro" id="IPR004089">
    <property type="entry name" value="MCPsignal_dom"/>
</dbReference>
<dbReference type="Proteomes" id="UP000031307">
    <property type="component" value="Unassembled WGS sequence"/>
</dbReference>
<dbReference type="PROSITE" id="PS50111">
    <property type="entry name" value="CHEMOTAXIS_TRANSDUC_2"/>
    <property type="match status" value="1"/>
</dbReference>
<dbReference type="PANTHER" id="PTHR32089">
    <property type="entry name" value="METHYL-ACCEPTING CHEMOTAXIS PROTEIN MCPB"/>
    <property type="match status" value="1"/>
</dbReference>
<dbReference type="Gene3D" id="1.10.287.950">
    <property type="entry name" value="Methyl-accepting chemotaxis protein"/>
    <property type="match status" value="1"/>
</dbReference>
<dbReference type="SMART" id="SM00283">
    <property type="entry name" value="MA"/>
    <property type="match status" value="1"/>
</dbReference>
<dbReference type="EMBL" id="JSAM01000073">
    <property type="protein sequence ID" value="KIA77588.1"/>
    <property type="molecule type" value="Genomic_DNA"/>
</dbReference>
<proteinExistence type="inferred from homology"/>
<evidence type="ECO:0000256" key="1">
    <source>
        <dbReference type="ARBA" id="ARBA00023224"/>
    </source>
</evidence>
<evidence type="ECO:0000256" key="3">
    <source>
        <dbReference type="PROSITE-ProRule" id="PRU00284"/>
    </source>
</evidence>
<evidence type="ECO:0000313" key="6">
    <source>
        <dbReference type="EMBL" id="KIA77588.1"/>
    </source>
</evidence>
<evidence type="ECO:0000256" key="2">
    <source>
        <dbReference type="ARBA" id="ARBA00029447"/>
    </source>
</evidence>
<comment type="similarity">
    <text evidence="2">Belongs to the methyl-accepting chemotaxis (MCP) protein family.</text>
</comment>
<keyword evidence="4" id="KW-0472">Membrane</keyword>